<dbReference type="EMBL" id="CP000747">
    <property type="protein sequence ID" value="ACG79674.1"/>
    <property type="molecule type" value="Genomic_DNA"/>
</dbReference>
<dbReference type="GO" id="GO:0051213">
    <property type="term" value="F:dioxygenase activity"/>
    <property type="evidence" value="ECO:0007669"/>
    <property type="project" value="UniProtKB-KW"/>
</dbReference>
<dbReference type="Gene3D" id="2.60.120.330">
    <property type="entry name" value="B-lactam Antibiotic, Isopenicillin N Synthase, Chain"/>
    <property type="match status" value="1"/>
</dbReference>
<dbReference type="HOGENOM" id="CLU_034033_1_0_5"/>
<dbReference type="PROSITE" id="PS50005">
    <property type="entry name" value="TPR"/>
    <property type="match status" value="1"/>
</dbReference>
<dbReference type="GO" id="GO:0016020">
    <property type="term" value="C:membrane"/>
    <property type="evidence" value="ECO:0007669"/>
    <property type="project" value="TreeGrafter"/>
</dbReference>
<dbReference type="KEGG" id="pzu:PHZ_c3265"/>
<proteinExistence type="inferred from homology"/>
<dbReference type="SUPFAM" id="SSF48452">
    <property type="entry name" value="TPR-like"/>
    <property type="match status" value="1"/>
</dbReference>
<keyword evidence="3" id="KW-0560">Oxidoreductase</keyword>
<dbReference type="Gene3D" id="1.25.40.10">
    <property type="entry name" value="Tetratricopeptide repeat domain"/>
    <property type="match status" value="1"/>
</dbReference>
<dbReference type="InterPro" id="IPR019734">
    <property type="entry name" value="TPR_rpt"/>
</dbReference>
<dbReference type="OrthoDB" id="21665at2"/>
<dbReference type="InterPro" id="IPR011990">
    <property type="entry name" value="TPR-like_helical_dom_sf"/>
</dbReference>
<protein>
    <submittedName>
        <fullName evidence="6">Beta-hydroxylase, aspartyl/asparaginyl family</fullName>
    </submittedName>
</protein>
<comment type="similarity">
    <text evidence="1">Belongs to the aspartyl/asparaginyl beta-hydroxylase family.</text>
</comment>
<sequence length="395" mass="43673">MTEILWADPADLQAAWRDGARALREGRAGEALAMFRRITDEGQPTAAVWIGVAMAHRALDDRSAERAALERALALDPRNIHALMISGDSHAATGDAKAATAFYDAVVKLAAMGPVDPALQPEVARAARMRERYAQDYEAHLRGVLDAHGLDGPEGRRMRRAVDLLLGKTSLYLQQPKYFYFPELPNIEWAERGDFPWLDRVEAAADDIRRELLQVLEEDAAFQPYVQAAEGRPNFDNLGLMGNPEWSAFYIWKDGAIVPENAARCPSVVRAMEGVPLCTIPGRTPSVLFSLLRPGAHIPPHHGFTNARYICHLPLIVPGNCAMRVGSETRPWVEGKACVFDDSIEHEAWNRHPDQLRVVLIFDIWRPELSAAERELIGATLQAVDAFGGAPHTGD</sequence>
<dbReference type="InterPro" id="IPR051821">
    <property type="entry name" value="Asp/Asn_beta-hydroxylase"/>
</dbReference>
<evidence type="ECO:0000256" key="1">
    <source>
        <dbReference type="ARBA" id="ARBA00007730"/>
    </source>
</evidence>
<evidence type="ECO:0000256" key="2">
    <source>
        <dbReference type="ARBA" id="ARBA00022964"/>
    </source>
</evidence>
<dbReference type="PANTHER" id="PTHR46332:SF5">
    <property type="entry name" value="ASPARTATE BETA-HYDROXYLASE DOMAIN CONTAINING 2"/>
    <property type="match status" value="1"/>
</dbReference>
<name>B4RAS6_PHEZH</name>
<dbReference type="AlphaFoldDB" id="B4RAS6"/>
<dbReference type="InterPro" id="IPR007803">
    <property type="entry name" value="Asp/Arg/Pro-Hydrxlase"/>
</dbReference>
<dbReference type="eggNOG" id="COG2956">
    <property type="taxonomic scope" value="Bacteria"/>
</dbReference>
<evidence type="ECO:0000256" key="4">
    <source>
        <dbReference type="PROSITE-ProRule" id="PRU00339"/>
    </source>
</evidence>
<dbReference type="Pfam" id="PF05118">
    <property type="entry name" value="Asp_Arg_Hydrox"/>
    <property type="match status" value="1"/>
</dbReference>
<dbReference type="SUPFAM" id="SSF51197">
    <property type="entry name" value="Clavaminate synthase-like"/>
    <property type="match status" value="1"/>
</dbReference>
<dbReference type="eggNOG" id="COG3555">
    <property type="taxonomic scope" value="Bacteria"/>
</dbReference>
<feature type="repeat" description="TPR" evidence="4">
    <location>
        <begin position="46"/>
        <end position="79"/>
    </location>
</feature>
<feature type="domain" description="Aspartyl/asparaginy/proline hydroxylase" evidence="5">
    <location>
        <begin position="203"/>
        <end position="367"/>
    </location>
</feature>
<accession>B4RAS6</accession>
<gene>
    <name evidence="6" type="ordered locus">PHZ_c3265</name>
</gene>
<evidence type="ECO:0000256" key="3">
    <source>
        <dbReference type="ARBA" id="ARBA00023002"/>
    </source>
</evidence>
<dbReference type="InterPro" id="IPR027443">
    <property type="entry name" value="IPNS-like_sf"/>
</dbReference>
<keyword evidence="2" id="KW-0223">Dioxygenase</keyword>
<organism evidence="6 7">
    <name type="scientific">Phenylobacterium zucineum (strain HLK1)</name>
    <dbReference type="NCBI Taxonomy" id="450851"/>
    <lineage>
        <taxon>Bacteria</taxon>
        <taxon>Pseudomonadati</taxon>
        <taxon>Pseudomonadota</taxon>
        <taxon>Alphaproteobacteria</taxon>
        <taxon>Caulobacterales</taxon>
        <taxon>Caulobacteraceae</taxon>
        <taxon>Phenylobacterium</taxon>
    </lineage>
</organism>
<dbReference type="STRING" id="450851.PHZ_c3265"/>
<evidence type="ECO:0000259" key="5">
    <source>
        <dbReference type="Pfam" id="PF05118"/>
    </source>
</evidence>
<keyword evidence="7" id="KW-1185">Reference proteome</keyword>
<dbReference type="RefSeq" id="WP_012523812.1">
    <property type="nucleotide sequence ID" value="NC_011144.1"/>
</dbReference>
<keyword evidence="4" id="KW-0802">TPR repeat</keyword>
<dbReference type="Proteomes" id="UP000001868">
    <property type="component" value="Chromosome"/>
</dbReference>
<evidence type="ECO:0000313" key="6">
    <source>
        <dbReference type="EMBL" id="ACG79674.1"/>
    </source>
</evidence>
<dbReference type="PANTHER" id="PTHR46332">
    <property type="entry name" value="ASPARTATE BETA-HYDROXYLASE DOMAIN-CONTAINING PROTEIN 2"/>
    <property type="match status" value="1"/>
</dbReference>
<reference evidence="6 7" key="1">
    <citation type="journal article" date="2008" name="BMC Genomics">
        <title>Complete genome of Phenylobacterium zucineum - a novel facultative intracellular bacterium isolated from human erythroleukemia cell line K562.</title>
        <authorList>
            <person name="Luo Y."/>
            <person name="Xu X."/>
            <person name="Ding Z."/>
            <person name="Liu Z."/>
            <person name="Zhang B."/>
            <person name="Yan Z."/>
            <person name="Sun J."/>
            <person name="Hu S."/>
            <person name="Hu X."/>
        </authorList>
    </citation>
    <scope>NUCLEOTIDE SEQUENCE [LARGE SCALE GENOMIC DNA]</scope>
    <source>
        <strain evidence="6 7">HLK1</strain>
    </source>
</reference>
<evidence type="ECO:0000313" key="7">
    <source>
        <dbReference type="Proteomes" id="UP000001868"/>
    </source>
</evidence>